<evidence type="ECO:0000313" key="2">
    <source>
        <dbReference type="Proteomes" id="UP000316621"/>
    </source>
</evidence>
<sequence>MGYKWNMGFVSHIPYGERGTENGDILWYRRNRKCVMWMYKFSVRSCLHSCLPPLSAYVVERDLTEHKDFMFSYLNECKSVAHAFDLTLAGISVESSKFRKHVHVAVSDKPRGRNNLPPQLLDEMNVIASRYEGSFHTEEVRLSIIQGMQNLGNEGVKKEEEGCPVTCFCQGRRTLLLTCLMYTHDFSLFSSIYGAAVCFFKVASVLNFRVTASGTH</sequence>
<keyword evidence="2" id="KW-1185">Reference proteome</keyword>
<proteinExistence type="predicted"/>
<reference evidence="1 2" key="1">
    <citation type="journal article" date="2018" name="Science">
        <title>The opium poppy genome and morphinan production.</title>
        <authorList>
            <person name="Guo L."/>
            <person name="Winzer T."/>
            <person name="Yang X."/>
            <person name="Li Y."/>
            <person name="Ning Z."/>
            <person name="He Z."/>
            <person name="Teodor R."/>
            <person name="Lu Y."/>
            <person name="Bowser T.A."/>
            <person name="Graham I.A."/>
            <person name="Ye K."/>
        </authorList>
    </citation>
    <scope>NUCLEOTIDE SEQUENCE [LARGE SCALE GENOMIC DNA]</scope>
    <source>
        <strain evidence="2">cv. HN1</strain>
        <tissue evidence="1">Leaves</tissue>
    </source>
</reference>
<dbReference type="Proteomes" id="UP000316621">
    <property type="component" value="Chromosome 7"/>
</dbReference>
<protein>
    <submittedName>
        <fullName evidence="1">Uncharacterized protein</fullName>
    </submittedName>
</protein>
<accession>A0A4Y7KG89</accession>
<dbReference type="Gramene" id="RZC71867">
    <property type="protein sequence ID" value="RZC71867"/>
    <property type="gene ID" value="C5167_035662"/>
</dbReference>
<dbReference type="EMBL" id="CM010721">
    <property type="protein sequence ID" value="RZC71867.1"/>
    <property type="molecule type" value="Genomic_DNA"/>
</dbReference>
<evidence type="ECO:0000313" key="1">
    <source>
        <dbReference type="EMBL" id="RZC71867.1"/>
    </source>
</evidence>
<name>A0A4Y7KG89_PAPSO</name>
<organism evidence="1 2">
    <name type="scientific">Papaver somniferum</name>
    <name type="common">Opium poppy</name>
    <dbReference type="NCBI Taxonomy" id="3469"/>
    <lineage>
        <taxon>Eukaryota</taxon>
        <taxon>Viridiplantae</taxon>
        <taxon>Streptophyta</taxon>
        <taxon>Embryophyta</taxon>
        <taxon>Tracheophyta</taxon>
        <taxon>Spermatophyta</taxon>
        <taxon>Magnoliopsida</taxon>
        <taxon>Ranunculales</taxon>
        <taxon>Papaveraceae</taxon>
        <taxon>Papaveroideae</taxon>
        <taxon>Papaver</taxon>
    </lineage>
</organism>
<dbReference type="AlphaFoldDB" id="A0A4Y7KG89"/>
<gene>
    <name evidence="1" type="ORF">C5167_035662</name>
</gene>